<sequence>MRGGERVLEQMIELYPAAEIHTLLHIPGTVSETIEARPIHTTFIQRLPYAATKYRWYLPVFPWAVEQLSLSGYDLVISSSHCVAKSVITESTTPHLCYCHTPMRYAWDQFDAYFSRERQGNIRYAAIRAIIASLRRWDRATASRVDAFAANSVWVAGRISRYYGRSATVIPPPVDTEFFVPTENGKLEDYYLVVSALSPYKCNEVVFEAFNRMQRRLVVIGTGPDKERLEALAGPTVQMLGQIDGKELRSLYQGCRGVVHAAVEDAGIVPVEVMACGRPPLVLARGGASETILNGVTGTLIQEQTPEAVIEAVDRAEATPFNSEEIRASALRYAPDRFLSRFSTFINTSLENLH</sequence>
<feature type="domain" description="Glycosyl transferase family 1" evidence="1">
    <location>
        <begin position="186"/>
        <end position="320"/>
    </location>
</feature>
<dbReference type="EMBL" id="UINC01022706">
    <property type="protein sequence ID" value="SVA92875.1"/>
    <property type="molecule type" value="Genomic_DNA"/>
</dbReference>
<dbReference type="PANTHER" id="PTHR45947:SF3">
    <property type="entry name" value="SULFOQUINOVOSYL TRANSFERASE SQD2"/>
    <property type="match status" value="1"/>
</dbReference>
<dbReference type="AlphaFoldDB" id="A0A381ZU94"/>
<dbReference type="InterPro" id="IPR001296">
    <property type="entry name" value="Glyco_trans_1"/>
</dbReference>
<name>A0A381ZU94_9ZZZZ</name>
<dbReference type="GO" id="GO:0016757">
    <property type="term" value="F:glycosyltransferase activity"/>
    <property type="evidence" value="ECO:0007669"/>
    <property type="project" value="InterPro"/>
</dbReference>
<dbReference type="SUPFAM" id="SSF53756">
    <property type="entry name" value="UDP-Glycosyltransferase/glycogen phosphorylase"/>
    <property type="match status" value="1"/>
</dbReference>
<dbReference type="InterPro" id="IPR028098">
    <property type="entry name" value="Glyco_trans_4-like_N"/>
</dbReference>
<dbReference type="PANTHER" id="PTHR45947">
    <property type="entry name" value="SULFOQUINOVOSYL TRANSFERASE SQD2"/>
    <property type="match status" value="1"/>
</dbReference>
<dbReference type="Gene3D" id="3.40.50.2000">
    <property type="entry name" value="Glycogen Phosphorylase B"/>
    <property type="match status" value="2"/>
</dbReference>
<dbReference type="InterPro" id="IPR050194">
    <property type="entry name" value="Glycosyltransferase_grp1"/>
</dbReference>
<feature type="domain" description="Glycosyltransferase subfamily 4-like N-terminal" evidence="2">
    <location>
        <begin position="2"/>
        <end position="177"/>
    </location>
</feature>
<protein>
    <recommendedName>
        <fullName evidence="4">Glycosyl transferase family 1 domain-containing protein</fullName>
    </recommendedName>
</protein>
<evidence type="ECO:0000259" key="1">
    <source>
        <dbReference type="Pfam" id="PF00534"/>
    </source>
</evidence>
<gene>
    <name evidence="3" type="ORF">METZ01_LOCUS145729</name>
</gene>
<evidence type="ECO:0000259" key="2">
    <source>
        <dbReference type="Pfam" id="PF13439"/>
    </source>
</evidence>
<accession>A0A381ZU94</accession>
<reference evidence="3" key="1">
    <citation type="submission" date="2018-05" db="EMBL/GenBank/DDBJ databases">
        <authorList>
            <person name="Lanie J.A."/>
            <person name="Ng W.-L."/>
            <person name="Kazmierczak K.M."/>
            <person name="Andrzejewski T.M."/>
            <person name="Davidsen T.M."/>
            <person name="Wayne K.J."/>
            <person name="Tettelin H."/>
            <person name="Glass J.I."/>
            <person name="Rusch D."/>
            <person name="Podicherti R."/>
            <person name="Tsui H.-C.T."/>
            <person name="Winkler M.E."/>
        </authorList>
    </citation>
    <scope>NUCLEOTIDE SEQUENCE</scope>
</reference>
<evidence type="ECO:0000313" key="3">
    <source>
        <dbReference type="EMBL" id="SVA92875.1"/>
    </source>
</evidence>
<dbReference type="Pfam" id="PF00534">
    <property type="entry name" value="Glycos_transf_1"/>
    <property type="match status" value="1"/>
</dbReference>
<proteinExistence type="predicted"/>
<evidence type="ECO:0008006" key="4">
    <source>
        <dbReference type="Google" id="ProtNLM"/>
    </source>
</evidence>
<dbReference type="Pfam" id="PF13439">
    <property type="entry name" value="Glyco_transf_4"/>
    <property type="match status" value="1"/>
</dbReference>
<organism evidence="3">
    <name type="scientific">marine metagenome</name>
    <dbReference type="NCBI Taxonomy" id="408172"/>
    <lineage>
        <taxon>unclassified sequences</taxon>
        <taxon>metagenomes</taxon>
        <taxon>ecological metagenomes</taxon>
    </lineage>
</organism>